<dbReference type="GeneID" id="26842547"/>
<keyword evidence="5" id="KW-0697">Rotamase</keyword>
<dbReference type="Proteomes" id="UP000054251">
    <property type="component" value="Unassembled WGS sequence"/>
</dbReference>
<dbReference type="PROSITE" id="PS00170">
    <property type="entry name" value="CSA_PPIASE_1"/>
    <property type="match status" value="1"/>
</dbReference>
<evidence type="ECO:0000256" key="4">
    <source>
        <dbReference type="ARBA" id="ARBA00022737"/>
    </source>
</evidence>
<feature type="region of interest" description="Disordered" evidence="7">
    <location>
        <begin position="100"/>
        <end position="119"/>
    </location>
</feature>
<keyword evidence="10" id="KW-1185">Reference proteome</keyword>
<feature type="compositionally biased region" description="Basic and acidic residues" evidence="7">
    <location>
        <begin position="106"/>
        <end position="119"/>
    </location>
</feature>
<evidence type="ECO:0000256" key="2">
    <source>
        <dbReference type="ARBA" id="ARBA00013194"/>
    </source>
</evidence>
<dbReference type="RefSeq" id="XP_015464799.1">
    <property type="nucleotide sequence ID" value="XM_015614367.1"/>
</dbReference>
<evidence type="ECO:0000256" key="1">
    <source>
        <dbReference type="ARBA" id="ARBA00000971"/>
    </source>
</evidence>
<dbReference type="InterPro" id="IPR044666">
    <property type="entry name" value="Cyclophilin_A-like"/>
</dbReference>
<evidence type="ECO:0000259" key="8">
    <source>
        <dbReference type="PROSITE" id="PS50072"/>
    </source>
</evidence>
<dbReference type="Pfam" id="PF00160">
    <property type="entry name" value="Pro_isomerase"/>
    <property type="match status" value="1"/>
</dbReference>
<dbReference type="PANTHER" id="PTHR45625">
    <property type="entry name" value="PEPTIDYL-PROLYL CIS-TRANS ISOMERASE-RELATED"/>
    <property type="match status" value="1"/>
</dbReference>
<dbReference type="InterPro" id="IPR015943">
    <property type="entry name" value="WD40/YVTN_repeat-like_dom_sf"/>
</dbReference>
<dbReference type="InterPro" id="IPR001680">
    <property type="entry name" value="WD40_rpt"/>
</dbReference>
<feature type="domain" description="PPIase cyclophilin-type" evidence="8">
    <location>
        <begin position="487"/>
        <end position="634"/>
    </location>
</feature>
<feature type="region of interest" description="Disordered" evidence="7">
    <location>
        <begin position="1"/>
        <end position="40"/>
    </location>
</feature>
<name>A0A0V1PR32_9ASCO</name>
<dbReference type="InterPro" id="IPR020892">
    <property type="entry name" value="Cyclophilin-type_PPIase_CS"/>
</dbReference>
<dbReference type="PANTHER" id="PTHR45625:SF4">
    <property type="entry name" value="PEPTIDYLPROLYL ISOMERASE DOMAIN AND WD REPEAT-CONTAINING PROTEIN 1"/>
    <property type="match status" value="1"/>
</dbReference>
<dbReference type="AlphaFoldDB" id="A0A0V1PR32"/>
<keyword evidence="6" id="KW-0413">Isomerase</keyword>
<dbReference type="FunFam" id="2.40.100.10:FF:000003">
    <property type="entry name" value="Peptidylprolyl isomerase domain and WD repeat-containing 1"/>
    <property type="match status" value="1"/>
</dbReference>
<dbReference type="EC" id="5.2.1.8" evidence="2"/>
<evidence type="ECO:0000256" key="6">
    <source>
        <dbReference type="ARBA" id="ARBA00023235"/>
    </source>
</evidence>
<evidence type="ECO:0000313" key="10">
    <source>
        <dbReference type="Proteomes" id="UP000054251"/>
    </source>
</evidence>
<sequence>MKRNVEDESSSSSDSSDDDLVGPSLDDTPSDFEKQKPLKKRKKKTIIDETKLIENIQFNEEYGYSYLQESNVSCVTLNPIDDSILIAGLKNGSVKFWRKKTSTGNEKSKDKDKDNKEGDTGQLEFIKQFSAHPQKEVSQLIIDSDGTRLASIAKNDSNVKIFDLVTLDMIQVVNLNFIPNTKSNYVSCWYKSGNINHLVINEQDTNRIHILNPDDDDTEIIKTIHRNRLNVISYNPKYQCIISSDMKGIIEYWTPQEENTPKSVQFKYKSETDLLEFAKSKSPPTCISFSPDFETFATISYPDNCIRLFDFKSGKLLKSYDESIKIYEKDEANIQLKLINAERKIFIDSPEDILEQRNIIFDESGKFLLFGTLQGIKILSLQTNKVIKILGTDDQLQLNLRFHQLLLSNKSSISNFSTEMLSSNNSILNSSLNKVPILISSAVNSDKIFLFNNLQTPRHNDIDFTIKPRVKKQTPIKENKSSKIILHTTSGDIKLKLFNDLAPKTTENFIKLCEKGYYNSTIFHRVIKDFMIQAGDPLGNGTGGESYWGGYLKDEFNSTLRHSKPFMVSMANSGPDTNGSQFFITTEKAPWLDNKHTIFAEVIDGFEAVKSIENTETDADDKPLDQVVLLSTSTE</sequence>
<dbReference type="GO" id="GO:0003755">
    <property type="term" value="F:peptidyl-prolyl cis-trans isomerase activity"/>
    <property type="evidence" value="ECO:0007669"/>
    <property type="project" value="UniProtKB-KW"/>
</dbReference>
<dbReference type="Gene3D" id="2.40.100.10">
    <property type="entry name" value="Cyclophilin-like"/>
    <property type="match status" value="1"/>
</dbReference>
<dbReference type="InterPro" id="IPR029000">
    <property type="entry name" value="Cyclophilin-like_dom_sf"/>
</dbReference>
<organism evidence="9 10">
    <name type="scientific">Debaryomyces fabryi</name>
    <dbReference type="NCBI Taxonomy" id="58627"/>
    <lineage>
        <taxon>Eukaryota</taxon>
        <taxon>Fungi</taxon>
        <taxon>Dikarya</taxon>
        <taxon>Ascomycota</taxon>
        <taxon>Saccharomycotina</taxon>
        <taxon>Pichiomycetes</taxon>
        <taxon>Debaryomycetaceae</taxon>
        <taxon>Debaryomyces</taxon>
    </lineage>
</organism>
<proteinExistence type="predicted"/>
<dbReference type="PROSITE" id="PS50072">
    <property type="entry name" value="CSA_PPIASE_2"/>
    <property type="match status" value="1"/>
</dbReference>
<dbReference type="GO" id="GO:0006457">
    <property type="term" value="P:protein folding"/>
    <property type="evidence" value="ECO:0007669"/>
    <property type="project" value="InterPro"/>
</dbReference>
<dbReference type="GO" id="GO:0005634">
    <property type="term" value="C:nucleus"/>
    <property type="evidence" value="ECO:0007669"/>
    <property type="project" value="UniProtKB-ARBA"/>
</dbReference>
<evidence type="ECO:0000256" key="5">
    <source>
        <dbReference type="ARBA" id="ARBA00023110"/>
    </source>
</evidence>
<comment type="caution">
    <text evidence="9">The sequence shown here is derived from an EMBL/GenBank/DDBJ whole genome shotgun (WGS) entry which is preliminary data.</text>
</comment>
<dbReference type="InterPro" id="IPR002130">
    <property type="entry name" value="Cyclophilin-type_PPIase_dom"/>
</dbReference>
<dbReference type="OrthoDB" id="271386at2759"/>
<keyword evidence="3" id="KW-0853">WD repeat</keyword>
<evidence type="ECO:0000256" key="3">
    <source>
        <dbReference type="ARBA" id="ARBA00022574"/>
    </source>
</evidence>
<dbReference type="InterPro" id="IPR036322">
    <property type="entry name" value="WD40_repeat_dom_sf"/>
</dbReference>
<dbReference type="Gene3D" id="2.130.10.10">
    <property type="entry name" value="YVTN repeat-like/Quinoprotein amine dehydrogenase"/>
    <property type="match status" value="1"/>
</dbReference>
<keyword evidence="4" id="KW-0677">Repeat</keyword>
<dbReference type="SUPFAM" id="SSF50978">
    <property type="entry name" value="WD40 repeat-like"/>
    <property type="match status" value="1"/>
</dbReference>
<comment type="catalytic activity">
    <reaction evidence="1">
        <text>[protein]-peptidylproline (omega=180) = [protein]-peptidylproline (omega=0)</text>
        <dbReference type="Rhea" id="RHEA:16237"/>
        <dbReference type="Rhea" id="RHEA-COMP:10747"/>
        <dbReference type="Rhea" id="RHEA-COMP:10748"/>
        <dbReference type="ChEBI" id="CHEBI:83833"/>
        <dbReference type="ChEBI" id="CHEBI:83834"/>
        <dbReference type="EC" id="5.2.1.8"/>
    </reaction>
</comment>
<dbReference type="PRINTS" id="PR00153">
    <property type="entry name" value="CSAPPISMRASE"/>
</dbReference>
<protein>
    <recommendedName>
        <fullName evidence="2">peptidylprolyl isomerase</fullName>
        <ecNumber evidence="2">5.2.1.8</ecNumber>
    </recommendedName>
</protein>
<evidence type="ECO:0000313" key="9">
    <source>
        <dbReference type="EMBL" id="KRZ98696.1"/>
    </source>
</evidence>
<dbReference type="SUPFAM" id="SSF50891">
    <property type="entry name" value="Cyclophilin-like"/>
    <property type="match status" value="1"/>
</dbReference>
<dbReference type="EMBL" id="LMYN01000226">
    <property type="protein sequence ID" value="KRZ98696.1"/>
    <property type="molecule type" value="Genomic_DNA"/>
</dbReference>
<accession>A0A0V1PR32</accession>
<reference evidence="9 10" key="1">
    <citation type="submission" date="2015-11" db="EMBL/GenBank/DDBJ databases">
        <title>The genome of Debaryomyces fabryi.</title>
        <authorList>
            <person name="Tafer H."/>
            <person name="Lopandic K."/>
        </authorList>
    </citation>
    <scope>NUCLEOTIDE SEQUENCE [LARGE SCALE GENOMIC DNA]</scope>
    <source>
        <strain evidence="9 10">CBS 789</strain>
    </source>
</reference>
<gene>
    <name evidence="9" type="ORF">AC631_05538</name>
</gene>
<evidence type="ECO:0000256" key="7">
    <source>
        <dbReference type="SAM" id="MobiDB-lite"/>
    </source>
</evidence>
<dbReference type="SMART" id="SM00320">
    <property type="entry name" value="WD40"/>
    <property type="match status" value="4"/>
</dbReference>